<feature type="domain" description="Asparagine synthetase" evidence="1">
    <location>
        <begin position="1"/>
        <end position="257"/>
    </location>
</feature>
<dbReference type="PANTHER" id="PTHR43284">
    <property type="entry name" value="ASPARAGINE SYNTHETASE (GLUTAMINE-HYDROLYZING)"/>
    <property type="match status" value="1"/>
</dbReference>
<name>X1TWC9_9ZZZZ</name>
<protein>
    <recommendedName>
        <fullName evidence="1">Asparagine synthetase domain-containing protein</fullName>
    </recommendedName>
</protein>
<proteinExistence type="predicted"/>
<dbReference type="GO" id="GO:0006529">
    <property type="term" value="P:asparagine biosynthetic process"/>
    <property type="evidence" value="ECO:0007669"/>
    <property type="project" value="InterPro"/>
</dbReference>
<dbReference type="GO" id="GO:0004066">
    <property type="term" value="F:asparagine synthase (glutamine-hydrolyzing) activity"/>
    <property type="evidence" value="ECO:0007669"/>
    <property type="project" value="InterPro"/>
</dbReference>
<dbReference type="GO" id="GO:0005829">
    <property type="term" value="C:cytosol"/>
    <property type="evidence" value="ECO:0007669"/>
    <property type="project" value="TreeGrafter"/>
</dbReference>
<dbReference type="Gene3D" id="3.40.50.620">
    <property type="entry name" value="HUPs"/>
    <property type="match status" value="1"/>
</dbReference>
<feature type="non-terminal residue" evidence="2">
    <location>
        <position position="258"/>
    </location>
</feature>
<reference evidence="2" key="1">
    <citation type="journal article" date="2014" name="Front. Microbiol.">
        <title>High frequency of phylogenetically diverse reductive dehalogenase-homologous genes in deep subseafloor sedimentary metagenomes.</title>
        <authorList>
            <person name="Kawai M."/>
            <person name="Futagami T."/>
            <person name="Toyoda A."/>
            <person name="Takaki Y."/>
            <person name="Nishi S."/>
            <person name="Hori S."/>
            <person name="Arai W."/>
            <person name="Tsubouchi T."/>
            <person name="Morono Y."/>
            <person name="Uchiyama I."/>
            <person name="Ito T."/>
            <person name="Fujiyama A."/>
            <person name="Inagaki F."/>
            <person name="Takami H."/>
        </authorList>
    </citation>
    <scope>NUCLEOTIDE SEQUENCE</scope>
    <source>
        <strain evidence="2">Expedition CK06-06</strain>
    </source>
</reference>
<dbReference type="EMBL" id="BARW01026809">
    <property type="protein sequence ID" value="GAJ09539.1"/>
    <property type="molecule type" value="Genomic_DNA"/>
</dbReference>
<comment type="caution">
    <text evidence="2">The sequence shown here is derived from an EMBL/GenBank/DDBJ whole genome shotgun (WGS) entry which is preliminary data.</text>
</comment>
<dbReference type="PANTHER" id="PTHR43284:SF1">
    <property type="entry name" value="ASPARAGINE SYNTHETASE"/>
    <property type="match status" value="1"/>
</dbReference>
<sequence length="258" mass="29647">QTDHHEVIIGPRDFIDLSEKVIWHLDQPIADAVLTAYFRLAQFAACEVKMVLTGEGGDELFAGYARYAGEQFAPLFQRIPRHLKSLLLTTSTFLPGFRAPKQALHALSQKDEVSRFTNWHPLFNSARMGDLVSDNLKDELNGSWLRNRAIEQCLDRTDAIESLHRFLYVDTKLWLPDDLLTRGDKLTMAASLEARVPLLDSKLVEFVASLDPNLKIKKLKRKYLMKKVSQKWLPNKIVNQNKKGFPMPVSMWMRNEAR</sequence>
<dbReference type="InterPro" id="IPR051786">
    <property type="entry name" value="ASN_synthetase/amidase"/>
</dbReference>
<dbReference type="AlphaFoldDB" id="X1TWC9"/>
<evidence type="ECO:0000259" key="1">
    <source>
        <dbReference type="Pfam" id="PF00733"/>
    </source>
</evidence>
<feature type="non-terminal residue" evidence="2">
    <location>
        <position position="1"/>
    </location>
</feature>
<dbReference type="Pfam" id="PF00733">
    <property type="entry name" value="Asn_synthase"/>
    <property type="match status" value="1"/>
</dbReference>
<organism evidence="2">
    <name type="scientific">marine sediment metagenome</name>
    <dbReference type="NCBI Taxonomy" id="412755"/>
    <lineage>
        <taxon>unclassified sequences</taxon>
        <taxon>metagenomes</taxon>
        <taxon>ecological metagenomes</taxon>
    </lineage>
</organism>
<dbReference type="SUPFAM" id="SSF52402">
    <property type="entry name" value="Adenine nucleotide alpha hydrolases-like"/>
    <property type="match status" value="1"/>
</dbReference>
<dbReference type="CDD" id="cd01991">
    <property type="entry name" value="Asn_synthase_B_C"/>
    <property type="match status" value="1"/>
</dbReference>
<gene>
    <name evidence="2" type="ORF">S12H4_43647</name>
</gene>
<evidence type="ECO:0000313" key="2">
    <source>
        <dbReference type="EMBL" id="GAJ09539.1"/>
    </source>
</evidence>
<dbReference type="InterPro" id="IPR014729">
    <property type="entry name" value="Rossmann-like_a/b/a_fold"/>
</dbReference>
<dbReference type="InterPro" id="IPR001962">
    <property type="entry name" value="Asn_synthase"/>
</dbReference>
<accession>X1TWC9</accession>